<dbReference type="EMBL" id="JARK01001367">
    <property type="protein sequence ID" value="EYC17206.1"/>
    <property type="molecule type" value="Genomic_DNA"/>
</dbReference>
<protein>
    <recommendedName>
        <fullName evidence="4">Reverse transcriptase domain-containing protein</fullName>
    </recommendedName>
</protein>
<dbReference type="OrthoDB" id="418748at2759"/>
<evidence type="ECO:0000256" key="1">
    <source>
        <dbReference type="SAM" id="MobiDB-lite"/>
    </source>
</evidence>
<organism evidence="2 3">
    <name type="scientific">Ancylostoma ceylanicum</name>
    <dbReference type="NCBI Taxonomy" id="53326"/>
    <lineage>
        <taxon>Eukaryota</taxon>
        <taxon>Metazoa</taxon>
        <taxon>Ecdysozoa</taxon>
        <taxon>Nematoda</taxon>
        <taxon>Chromadorea</taxon>
        <taxon>Rhabditida</taxon>
        <taxon>Rhabditina</taxon>
        <taxon>Rhabditomorpha</taxon>
        <taxon>Strongyloidea</taxon>
        <taxon>Ancylostomatidae</taxon>
        <taxon>Ancylostomatinae</taxon>
        <taxon>Ancylostoma</taxon>
    </lineage>
</organism>
<keyword evidence="3" id="KW-1185">Reference proteome</keyword>
<gene>
    <name evidence="2" type="primary">Acey_s0031.g2337</name>
    <name evidence="2" type="ORF">Y032_0031g2337</name>
</gene>
<reference evidence="3" key="1">
    <citation type="journal article" date="2015" name="Nat. Genet.">
        <title>The genome and transcriptome of the zoonotic hookworm Ancylostoma ceylanicum identify infection-specific gene families.</title>
        <authorList>
            <person name="Schwarz E.M."/>
            <person name="Hu Y."/>
            <person name="Antoshechkin I."/>
            <person name="Miller M.M."/>
            <person name="Sternberg P.W."/>
            <person name="Aroian R.V."/>
        </authorList>
    </citation>
    <scope>NUCLEOTIDE SEQUENCE</scope>
    <source>
        <strain evidence="3">HY135</strain>
    </source>
</reference>
<evidence type="ECO:0008006" key="4">
    <source>
        <dbReference type="Google" id="ProtNLM"/>
    </source>
</evidence>
<proteinExistence type="predicted"/>
<name>A0A016UQJ8_9BILA</name>
<evidence type="ECO:0000313" key="2">
    <source>
        <dbReference type="EMBL" id="EYC17206.1"/>
    </source>
</evidence>
<sequence length="100" mass="11554">MLTQGIESKRSQVRRQNSQSPSACTKGQPSQRSSSSSNTIARDLQRTAPWTLLYADYVMLVLEQKEDLERQTQAWSERLAQFELRLNVTKTEYMTNDDQP</sequence>
<evidence type="ECO:0000313" key="3">
    <source>
        <dbReference type="Proteomes" id="UP000024635"/>
    </source>
</evidence>
<accession>A0A016UQJ8</accession>
<comment type="caution">
    <text evidence="2">The sequence shown here is derived from an EMBL/GenBank/DDBJ whole genome shotgun (WGS) entry which is preliminary data.</text>
</comment>
<feature type="compositionally biased region" description="Polar residues" evidence="1">
    <location>
        <begin position="14"/>
        <end position="32"/>
    </location>
</feature>
<dbReference type="Proteomes" id="UP000024635">
    <property type="component" value="Unassembled WGS sequence"/>
</dbReference>
<feature type="region of interest" description="Disordered" evidence="1">
    <location>
        <begin position="1"/>
        <end position="41"/>
    </location>
</feature>
<dbReference type="AlphaFoldDB" id="A0A016UQJ8"/>